<comment type="caution">
    <text evidence="1">The sequence shown here is derived from an EMBL/GenBank/DDBJ whole genome shotgun (WGS) entry which is preliminary data.</text>
</comment>
<protein>
    <submittedName>
        <fullName evidence="1">Uncharacterized protein</fullName>
    </submittedName>
</protein>
<dbReference type="EMBL" id="BSDI01000027">
    <property type="protein sequence ID" value="GLH99709.1"/>
    <property type="molecule type" value="Genomic_DNA"/>
</dbReference>
<gene>
    <name evidence="1" type="ORF">Pa4123_49850</name>
</gene>
<accession>A0ABQ5QZX3</accession>
<dbReference type="Proteomes" id="UP001144280">
    <property type="component" value="Unassembled WGS sequence"/>
</dbReference>
<keyword evidence="2" id="KW-1185">Reference proteome</keyword>
<evidence type="ECO:0000313" key="2">
    <source>
        <dbReference type="Proteomes" id="UP001144280"/>
    </source>
</evidence>
<reference evidence="1" key="1">
    <citation type="submission" date="2022-12" db="EMBL/GenBank/DDBJ databases">
        <title>New Phytohabitans aurantiacus sp. RD004123 nov., an actinomycete isolated from soil.</title>
        <authorList>
            <person name="Triningsih D.W."/>
            <person name="Harunari E."/>
            <person name="Igarashi Y."/>
        </authorList>
    </citation>
    <scope>NUCLEOTIDE SEQUENCE</scope>
    <source>
        <strain evidence="1">RD004123</strain>
    </source>
</reference>
<organism evidence="1 2">
    <name type="scientific">Phytohabitans aurantiacus</name>
    <dbReference type="NCBI Taxonomy" id="3016789"/>
    <lineage>
        <taxon>Bacteria</taxon>
        <taxon>Bacillati</taxon>
        <taxon>Actinomycetota</taxon>
        <taxon>Actinomycetes</taxon>
        <taxon>Micromonosporales</taxon>
        <taxon>Micromonosporaceae</taxon>
    </lineage>
</organism>
<evidence type="ECO:0000313" key="1">
    <source>
        <dbReference type="EMBL" id="GLH99709.1"/>
    </source>
</evidence>
<proteinExistence type="predicted"/>
<sequence length="64" mass="7450">MRHVEALARAHHYQELAWRSPEDVHFWLARSLYYGRMARGRVTALSLSPAVNGRRDELFAQPDS</sequence>
<name>A0ABQ5QZX3_9ACTN</name>